<name>A0A220U4A1_9BACI</name>
<dbReference type="EMBL" id="CP022315">
    <property type="protein sequence ID" value="ASK62553.1"/>
    <property type="molecule type" value="Genomic_DNA"/>
</dbReference>
<dbReference type="OrthoDB" id="2607182at2"/>
<dbReference type="KEGG" id="vil:CFK37_10535"/>
<evidence type="ECO:0000313" key="2">
    <source>
        <dbReference type="Proteomes" id="UP000198312"/>
    </source>
</evidence>
<sequence>MSKIEAYYRTENDAESAKAKLETFKVGDVIIERVPDASRNGFIEQMKNIFADVDASEQHDPQILQADIAEEDFAEANRIVQESEGYFSDK</sequence>
<dbReference type="AlphaFoldDB" id="A0A220U4A1"/>
<gene>
    <name evidence="1" type="ORF">CFK37_10535</name>
</gene>
<reference evidence="1 2" key="1">
    <citation type="submission" date="2017-07" db="EMBL/GenBank/DDBJ databases">
        <title>Virgibacillus sp. LM2416.</title>
        <authorList>
            <person name="Tak E.J."/>
            <person name="Bae J.-W."/>
        </authorList>
    </citation>
    <scope>NUCLEOTIDE SEQUENCE [LARGE SCALE GENOMIC DNA]</scope>
    <source>
        <strain evidence="1 2">LM2416</strain>
    </source>
</reference>
<evidence type="ECO:0000313" key="1">
    <source>
        <dbReference type="EMBL" id="ASK62553.1"/>
    </source>
</evidence>
<dbReference type="Proteomes" id="UP000198312">
    <property type="component" value="Chromosome"/>
</dbReference>
<protein>
    <submittedName>
        <fullName evidence="1">Uncharacterized protein</fullName>
    </submittedName>
</protein>
<proteinExistence type="predicted"/>
<accession>A0A220U4A1</accession>
<organism evidence="1 2">
    <name type="scientific">Virgibacillus phasianinus</name>
    <dbReference type="NCBI Taxonomy" id="2017483"/>
    <lineage>
        <taxon>Bacteria</taxon>
        <taxon>Bacillati</taxon>
        <taxon>Bacillota</taxon>
        <taxon>Bacilli</taxon>
        <taxon>Bacillales</taxon>
        <taxon>Bacillaceae</taxon>
        <taxon>Virgibacillus</taxon>
    </lineage>
</organism>
<keyword evidence="2" id="KW-1185">Reference proteome</keyword>
<dbReference type="RefSeq" id="WP_089061813.1">
    <property type="nucleotide sequence ID" value="NZ_CP022315.1"/>
</dbReference>